<keyword evidence="9" id="KW-0472">Membrane</keyword>
<feature type="transmembrane region" description="Helical" evidence="9">
    <location>
        <begin position="29"/>
        <end position="45"/>
    </location>
</feature>
<accession>A0ABV6JLB2</accession>
<evidence type="ECO:0000259" key="10">
    <source>
        <dbReference type="Pfam" id="PF07730"/>
    </source>
</evidence>
<keyword evidence="3" id="KW-0597">Phosphoprotein</keyword>
<dbReference type="InterPro" id="IPR036890">
    <property type="entry name" value="HATPase_C_sf"/>
</dbReference>
<evidence type="ECO:0000256" key="2">
    <source>
        <dbReference type="ARBA" id="ARBA00012438"/>
    </source>
</evidence>
<dbReference type="InterPro" id="IPR011712">
    <property type="entry name" value="Sig_transdc_His_kin_sub3_dim/P"/>
</dbReference>
<comment type="caution">
    <text evidence="11">The sequence shown here is derived from an EMBL/GenBank/DDBJ whole genome shotgun (WGS) entry which is preliminary data.</text>
</comment>
<dbReference type="SUPFAM" id="SSF55874">
    <property type="entry name" value="ATPase domain of HSP90 chaperone/DNA topoisomerase II/histidine kinase"/>
    <property type="match status" value="1"/>
</dbReference>
<reference evidence="11 12" key="1">
    <citation type="submission" date="2024-09" db="EMBL/GenBank/DDBJ databases">
        <authorList>
            <person name="Sun Q."/>
            <person name="Mori K."/>
        </authorList>
    </citation>
    <scope>NUCLEOTIDE SEQUENCE [LARGE SCALE GENOMIC DNA]</scope>
    <source>
        <strain evidence="11 12">CCM 4839</strain>
    </source>
</reference>
<dbReference type="InterPro" id="IPR050482">
    <property type="entry name" value="Sensor_HK_TwoCompSys"/>
</dbReference>
<gene>
    <name evidence="11" type="ORF">ACFFJ8_28635</name>
</gene>
<evidence type="ECO:0000256" key="1">
    <source>
        <dbReference type="ARBA" id="ARBA00000085"/>
    </source>
</evidence>
<dbReference type="EC" id="2.7.13.3" evidence="2"/>
<dbReference type="Pfam" id="PF07730">
    <property type="entry name" value="HisKA_3"/>
    <property type="match status" value="1"/>
</dbReference>
<feature type="transmembrane region" description="Helical" evidence="9">
    <location>
        <begin position="95"/>
        <end position="112"/>
    </location>
</feature>
<dbReference type="Gene3D" id="3.30.565.10">
    <property type="entry name" value="Histidine kinase-like ATPase, C-terminal domain"/>
    <property type="match status" value="1"/>
</dbReference>
<dbReference type="RefSeq" id="WP_204816438.1">
    <property type="nucleotide sequence ID" value="NZ_JANHOF010000001.1"/>
</dbReference>
<dbReference type="GO" id="GO:0016301">
    <property type="term" value="F:kinase activity"/>
    <property type="evidence" value="ECO:0007669"/>
    <property type="project" value="UniProtKB-KW"/>
</dbReference>
<feature type="transmembrane region" description="Helical" evidence="9">
    <location>
        <begin position="74"/>
        <end position="90"/>
    </location>
</feature>
<keyword evidence="5" id="KW-0547">Nucleotide-binding</keyword>
<sequence>MSLLLIWIRHLLLIVPALGTLLTGHVEAQGWFTLQVLIGLLLIRISEIHIPVRRFILPIELIWLSYLAYTEEGLMFLALYSSLIAIFIYSRKRQLLVMFVLLVGLAQNTVILHRDAELIWMANLIWLTISALLLAYERIAVKQHYAESLYDALARSHEDLEQTRRRMIDYAAQVERFAQAEERNRIAKDIHDDLGHRLIRQKMMMEAALQLLDKQPDKAHAMLGQIRDQMEDSMERMRRTVRRLSPVSDDTSRKYALDRLIEESGRELGIEVTFTIAGQPYPLYPSIEYVLYRNSQEAITNAVRHGGARRVDIILEYRPSDLRLSVANDGLVPDGPIVQGIGFRGMNERIMLVGGQLDVATKPHFTVTTIVPLGVQAIEA</sequence>
<evidence type="ECO:0000256" key="6">
    <source>
        <dbReference type="ARBA" id="ARBA00022777"/>
    </source>
</evidence>
<feature type="domain" description="Signal transduction histidine kinase subgroup 3 dimerisation and phosphoacceptor" evidence="10">
    <location>
        <begin position="182"/>
        <end position="247"/>
    </location>
</feature>
<keyword evidence="4" id="KW-0808">Transferase</keyword>
<evidence type="ECO:0000313" key="11">
    <source>
        <dbReference type="EMBL" id="MFC0395323.1"/>
    </source>
</evidence>
<dbReference type="EMBL" id="JBHLVF010000041">
    <property type="protein sequence ID" value="MFC0395323.1"/>
    <property type="molecule type" value="Genomic_DNA"/>
</dbReference>
<comment type="catalytic activity">
    <reaction evidence="1">
        <text>ATP + protein L-histidine = ADP + protein N-phospho-L-histidine.</text>
        <dbReference type="EC" id="2.7.13.3"/>
    </reaction>
</comment>
<keyword evidence="6 11" id="KW-0418">Kinase</keyword>
<keyword evidence="8" id="KW-0902">Two-component regulatory system</keyword>
<protein>
    <recommendedName>
        <fullName evidence="2">histidine kinase</fullName>
        <ecNumber evidence="2">2.7.13.3</ecNumber>
    </recommendedName>
</protein>
<evidence type="ECO:0000256" key="7">
    <source>
        <dbReference type="ARBA" id="ARBA00022840"/>
    </source>
</evidence>
<evidence type="ECO:0000256" key="3">
    <source>
        <dbReference type="ARBA" id="ARBA00022553"/>
    </source>
</evidence>
<dbReference type="CDD" id="cd16917">
    <property type="entry name" value="HATPase_UhpB-NarQ-NarX-like"/>
    <property type="match status" value="1"/>
</dbReference>
<name>A0ABV6JLB2_9BACL</name>
<keyword evidence="9" id="KW-1133">Transmembrane helix</keyword>
<dbReference type="Proteomes" id="UP001589818">
    <property type="component" value="Unassembled WGS sequence"/>
</dbReference>
<dbReference type="Gene3D" id="1.20.5.1930">
    <property type="match status" value="1"/>
</dbReference>
<keyword evidence="9" id="KW-0812">Transmembrane</keyword>
<evidence type="ECO:0000256" key="4">
    <source>
        <dbReference type="ARBA" id="ARBA00022679"/>
    </source>
</evidence>
<evidence type="ECO:0000256" key="9">
    <source>
        <dbReference type="SAM" id="Phobius"/>
    </source>
</evidence>
<feature type="transmembrane region" description="Helical" evidence="9">
    <location>
        <begin position="118"/>
        <end position="136"/>
    </location>
</feature>
<keyword evidence="7" id="KW-0067">ATP-binding</keyword>
<dbReference type="PANTHER" id="PTHR24421">
    <property type="entry name" value="NITRATE/NITRITE SENSOR PROTEIN NARX-RELATED"/>
    <property type="match status" value="1"/>
</dbReference>
<dbReference type="PANTHER" id="PTHR24421:SF10">
    <property type="entry name" value="NITRATE_NITRITE SENSOR PROTEIN NARQ"/>
    <property type="match status" value="1"/>
</dbReference>
<organism evidence="11 12">
    <name type="scientific">Paenibacillus mendelii</name>
    <dbReference type="NCBI Taxonomy" id="206163"/>
    <lineage>
        <taxon>Bacteria</taxon>
        <taxon>Bacillati</taxon>
        <taxon>Bacillota</taxon>
        <taxon>Bacilli</taxon>
        <taxon>Bacillales</taxon>
        <taxon>Paenibacillaceae</taxon>
        <taxon>Paenibacillus</taxon>
    </lineage>
</organism>
<evidence type="ECO:0000313" key="12">
    <source>
        <dbReference type="Proteomes" id="UP001589818"/>
    </source>
</evidence>
<keyword evidence="12" id="KW-1185">Reference proteome</keyword>
<evidence type="ECO:0000256" key="8">
    <source>
        <dbReference type="ARBA" id="ARBA00023012"/>
    </source>
</evidence>
<proteinExistence type="predicted"/>
<evidence type="ECO:0000256" key="5">
    <source>
        <dbReference type="ARBA" id="ARBA00022741"/>
    </source>
</evidence>